<feature type="chain" id="PRO_5040466638" evidence="1">
    <location>
        <begin position="19"/>
        <end position="125"/>
    </location>
</feature>
<sequence length="125" mass="13982">MLLPALFIQLSLAYHAFAVTVIPSTLNQPKPYESEAKPICSDYDLLFKLNPRLAPNVTYPFVDGRFDPRLIQNEDLQLEIVDYSTFGWPNALNETTGIYASQDSLVRGAMDAGAKHQHLLVFLGL</sequence>
<feature type="signal peptide" evidence="1">
    <location>
        <begin position="1"/>
        <end position="18"/>
    </location>
</feature>
<accession>A0A9P4NYQ5</accession>
<keyword evidence="3" id="KW-1185">Reference proteome</keyword>
<protein>
    <submittedName>
        <fullName evidence="2">Uncharacterized protein</fullName>
    </submittedName>
</protein>
<organism evidence="2 3">
    <name type="scientific">Tothia fuscella</name>
    <dbReference type="NCBI Taxonomy" id="1048955"/>
    <lineage>
        <taxon>Eukaryota</taxon>
        <taxon>Fungi</taxon>
        <taxon>Dikarya</taxon>
        <taxon>Ascomycota</taxon>
        <taxon>Pezizomycotina</taxon>
        <taxon>Dothideomycetes</taxon>
        <taxon>Pleosporomycetidae</taxon>
        <taxon>Venturiales</taxon>
        <taxon>Cylindrosympodiaceae</taxon>
        <taxon>Tothia</taxon>
    </lineage>
</organism>
<dbReference type="Proteomes" id="UP000800235">
    <property type="component" value="Unassembled WGS sequence"/>
</dbReference>
<gene>
    <name evidence="2" type="ORF">EJ08DRAFT_23030</name>
</gene>
<dbReference type="OrthoDB" id="9978173at2759"/>
<reference evidence="2" key="1">
    <citation type="journal article" date="2020" name="Stud. Mycol.">
        <title>101 Dothideomycetes genomes: a test case for predicting lifestyles and emergence of pathogens.</title>
        <authorList>
            <person name="Haridas S."/>
            <person name="Albert R."/>
            <person name="Binder M."/>
            <person name="Bloem J."/>
            <person name="Labutti K."/>
            <person name="Salamov A."/>
            <person name="Andreopoulos B."/>
            <person name="Baker S."/>
            <person name="Barry K."/>
            <person name="Bills G."/>
            <person name="Bluhm B."/>
            <person name="Cannon C."/>
            <person name="Castanera R."/>
            <person name="Culley D."/>
            <person name="Daum C."/>
            <person name="Ezra D."/>
            <person name="Gonzalez J."/>
            <person name="Henrissat B."/>
            <person name="Kuo A."/>
            <person name="Liang C."/>
            <person name="Lipzen A."/>
            <person name="Lutzoni F."/>
            <person name="Magnuson J."/>
            <person name="Mondo S."/>
            <person name="Nolan M."/>
            <person name="Ohm R."/>
            <person name="Pangilinan J."/>
            <person name="Park H.-J."/>
            <person name="Ramirez L."/>
            <person name="Alfaro M."/>
            <person name="Sun H."/>
            <person name="Tritt A."/>
            <person name="Yoshinaga Y."/>
            <person name="Zwiers L.-H."/>
            <person name="Turgeon B."/>
            <person name="Goodwin S."/>
            <person name="Spatafora J."/>
            <person name="Crous P."/>
            <person name="Grigoriev I."/>
        </authorList>
    </citation>
    <scope>NUCLEOTIDE SEQUENCE</scope>
    <source>
        <strain evidence="2">CBS 130266</strain>
    </source>
</reference>
<evidence type="ECO:0000313" key="3">
    <source>
        <dbReference type="Proteomes" id="UP000800235"/>
    </source>
</evidence>
<name>A0A9P4NYQ5_9PEZI</name>
<evidence type="ECO:0000313" key="2">
    <source>
        <dbReference type="EMBL" id="KAF2434087.1"/>
    </source>
</evidence>
<keyword evidence="1" id="KW-0732">Signal</keyword>
<comment type="caution">
    <text evidence="2">The sequence shown here is derived from an EMBL/GenBank/DDBJ whole genome shotgun (WGS) entry which is preliminary data.</text>
</comment>
<dbReference type="EMBL" id="MU007018">
    <property type="protein sequence ID" value="KAF2434087.1"/>
    <property type="molecule type" value="Genomic_DNA"/>
</dbReference>
<proteinExistence type="predicted"/>
<dbReference type="AlphaFoldDB" id="A0A9P4NYQ5"/>
<evidence type="ECO:0000256" key="1">
    <source>
        <dbReference type="SAM" id="SignalP"/>
    </source>
</evidence>